<accession>A0ABS4G128</accession>
<dbReference type="EMBL" id="JAGGKC010000004">
    <property type="protein sequence ID" value="MBP1918252.1"/>
    <property type="molecule type" value="Genomic_DNA"/>
</dbReference>
<evidence type="ECO:0000313" key="1">
    <source>
        <dbReference type="EMBL" id="MBP1918252.1"/>
    </source>
</evidence>
<gene>
    <name evidence="1" type="ORF">J2Z34_000724</name>
</gene>
<sequence>MKVKGGRYIEYDLENLLFFKDKIDTNRMKAPSFLMVLTGTEFSNLRNDGVYVVPLGGSKIEIKGELK</sequence>
<reference evidence="1 2" key="1">
    <citation type="submission" date="2021-03" db="EMBL/GenBank/DDBJ databases">
        <title>Genomic Encyclopedia of Type Strains, Phase IV (KMG-IV): sequencing the most valuable type-strain genomes for metagenomic binning, comparative biology and taxonomic classification.</title>
        <authorList>
            <person name="Goeker M."/>
        </authorList>
    </citation>
    <scope>NUCLEOTIDE SEQUENCE [LARGE SCALE GENOMIC DNA]</scope>
    <source>
        <strain evidence="1 2">DSM 6139</strain>
    </source>
</reference>
<evidence type="ECO:0000313" key="2">
    <source>
        <dbReference type="Proteomes" id="UP001519271"/>
    </source>
</evidence>
<keyword evidence="2" id="KW-1185">Reference proteome</keyword>
<name>A0ABS4G128_9CLOT</name>
<dbReference type="Proteomes" id="UP001519271">
    <property type="component" value="Unassembled WGS sequence"/>
</dbReference>
<proteinExistence type="predicted"/>
<dbReference type="RefSeq" id="WP_209458494.1">
    <property type="nucleotide sequence ID" value="NZ_JAGGKC010000004.1"/>
</dbReference>
<comment type="caution">
    <text evidence="1">The sequence shown here is derived from an EMBL/GenBank/DDBJ whole genome shotgun (WGS) entry which is preliminary data.</text>
</comment>
<organism evidence="1 2">
    <name type="scientific">Youngiibacter multivorans</name>
    <dbReference type="NCBI Taxonomy" id="937251"/>
    <lineage>
        <taxon>Bacteria</taxon>
        <taxon>Bacillati</taxon>
        <taxon>Bacillota</taxon>
        <taxon>Clostridia</taxon>
        <taxon>Eubacteriales</taxon>
        <taxon>Clostridiaceae</taxon>
        <taxon>Youngiibacter</taxon>
    </lineage>
</organism>
<protein>
    <submittedName>
        <fullName evidence="1">Uncharacterized protein</fullName>
    </submittedName>
</protein>